<name>A0A6P3IYI3_BISBB</name>
<dbReference type="GeneID" id="105003701"/>
<keyword evidence="7" id="KW-0496">Mitochondrion</keyword>
<organism evidence="10 11">
    <name type="scientific">Bison bison bison</name>
    <name type="common">North American plains bison</name>
    <dbReference type="NCBI Taxonomy" id="43346"/>
    <lineage>
        <taxon>Eukaryota</taxon>
        <taxon>Metazoa</taxon>
        <taxon>Chordata</taxon>
        <taxon>Craniata</taxon>
        <taxon>Vertebrata</taxon>
        <taxon>Euteleostomi</taxon>
        <taxon>Mammalia</taxon>
        <taxon>Eutheria</taxon>
        <taxon>Laurasiatheria</taxon>
        <taxon>Artiodactyla</taxon>
        <taxon>Ruminantia</taxon>
        <taxon>Pecora</taxon>
        <taxon>Bovidae</taxon>
        <taxon>Bovinae</taxon>
        <taxon>Bison</taxon>
    </lineage>
</organism>
<comment type="function">
    <text evidence="1">Essential component of the TIM23 complex, a complex that mediates the translocation of transit peptide-containing proteins across the mitochondrial inner membrane.</text>
</comment>
<keyword evidence="6" id="KW-1133">Transmembrane helix</keyword>
<evidence type="ECO:0000256" key="1">
    <source>
        <dbReference type="ARBA" id="ARBA00002959"/>
    </source>
</evidence>
<keyword evidence="5" id="KW-0999">Mitochondrion inner membrane</keyword>
<evidence type="ECO:0000313" key="10">
    <source>
        <dbReference type="Proteomes" id="UP000515208"/>
    </source>
</evidence>
<feature type="region of interest" description="Disordered" evidence="9">
    <location>
        <begin position="110"/>
        <end position="130"/>
    </location>
</feature>
<dbReference type="KEGG" id="bbis:105003701"/>
<evidence type="ECO:0000256" key="3">
    <source>
        <dbReference type="ARBA" id="ARBA00008444"/>
    </source>
</evidence>
<evidence type="ECO:0000256" key="9">
    <source>
        <dbReference type="SAM" id="MobiDB-lite"/>
    </source>
</evidence>
<keyword evidence="10" id="KW-1185">Reference proteome</keyword>
<accession>A0A6P3IYI3</accession>
<evidence type="ECO:0000256" key="6">
    <source>
        <dbReference type="ARBA" id="ARBA00022989"/>
    </source>
</evidence>
<dbReference type="Proteomes" id="UP000515208">
    <property type="component" value="Unplaced"/>
</dbReference>
<evidence type="ECO:0000256" key="4">
    <source>
        <dbReference type="ARBA" id="ARBA00022692"/>
    </source>
</evidence>
<comment type="similarity">
    <text evidence="3">Belongs to the Tim17/Tim22/Tim23 family.</text>
</comment>
<evidence type="ECO:0000256" key="8">
    <source>
        <dbReference type="ARBA" id="ARBA00023136"/>
    </source>
</evidence>
<protein>
    <submittedName>
        <fullName evidence="11">LOW QUALITY PROTEIN: mitochondrial import inner membrane translocase subunit Tim17-B-like</fullName>
    </submittedName>
</protein>
<dbReference type="GO" id="GO:0030150">
    <property type="term" value="P:protein import into mitochondrial matrix"/>
    <property type="evidence" value="ECO:0007669"/>
    <property type="project" value="TreeGrafter"/>
</dbReference>
<keyword evidence="8" id="KW-0472">Membrane</keyword>
<evidence type="ECO:0000256" key="2">
    <source>
        <dbReference type="ARBA" id="ARBA00004448"/>
    </source>
</evidence>
<dbReference type="PANTHER" id="PTHR10485">
    <property type="entry name" value="MITOCHONDRIAL IMPORT INNER MEMBRANE TRANSLOCASE SUBUNIT TIM-17"/>
    <property type="match status" value="1"/>
</dbReference>
<sequence length="130" mass="13963">MEEYAQEPCPWRIVDDCGRAFTMAGGGGARFSTIKCGLMRLRGKEDPWNSITSGAQTRAVLAARSGPLAMVGSAMMGDILLALIEGVGILLTCYTAQQCHNALPFLEDPGQLPPKEGTPGPSYPSYQQYH</sequence>
<dbReference type="PANTHER" id="PTHR10485:SF2">
    <property type="entry name" value="MITOCHONDRIAL IMPORT INNER MEMBRANE TRANSLOCASE SUBUNIT TIM17-B"/>
    <property type="match status" value="1"/>
</dbReference>
<dbReference type="GO" id="GO:0005744">
    <property type="term" value="C:TIM23 mitochondrial import inner membrane translocase complex"/>
    <property type="evidence" value="ECO:0007669"/>
    <property type="project" value="TreeGrafter"/>
</dbReference>
<dbReference type="AlphaFoldDB" id="A0A6P3IYI3"/>
<comment type="subcellular location">
    <subcellularLocation>
        <location evidence="2">Mitochondrion inner membrane</location>
        <topology evidence="2">Multi-pass membrane protein</topology>
    </subcellularLocation>
</comment>
<evidence type="ECO:0000313" key="11">
    <source>
        <dbReference type="RefSeq" id="XP_010859361.1"/>
    </source>
</evidence>
<proteinExistence type="inferred from homology"/>
<dbReference type="Pfam" id="PF02466">
    <property type="entry name" value="Tim17"/>
    <property type="match status" value="1"/>
</dbReference>
<evidence type="ECO:0000256" key="7">
    <source>
        <dbReference type="ARBA" id="ARBA00023128"/>
    </source>
</evidence>
<gene>
    <name evidence="11" type="primary">LOC105003701</name>
</gene>
<dbReference type="GO" id="GO:0008320">
    <property type="term" value="F:protein transmembrane transporter activity"/>
    <property type="evidence" value="ECO:0007669"/>
    <property type="project" value="TreeGrafter"/>
</dbReference>
<dbReference type="RefSeq" id="XP_010859361.1">
    <property type="nucleotide sequence ID" value="XM_010861059.1"/>
</dbReference>
<dbReference type="OrthoDB" id="2261329at2759"/>
<evidence type="ECO:0000256" key="5">
    <source>
        <dbReference type="ARBA" id="ARBA00022792"/>
    </source>
</evidence>
<reference evidence="11" key="1">
    <citation type="submission" date="2025-08" db="UniProtKB">
        <authorList>
            <consortium name="RefSeq"/>
        </authorList>
    </citation>
    <scope>IDENTIFICATION</scope>
    <source>
        <tissue evidence="11">Blood</tissue>
    </source>
</reference>
<keyword evidence="4" id="KW-0812">Transmembrane</keyword>